<evidence type="ECO:0000256" key="1">
    <source>
        <dbReference type="SAM" id="Phobius"/>
    </source>
</evidence>
<sequence length="290" mass="33978">MKQEHAGQQATAIIYDKTAFEDLYTGEISYKALLKPGLLGKATTSIREGAITYLTEEEFNTLSIGDSIDGFHVDGVFHRQAYVNEEYRGYYFGFVFLSLYPIGYMLFWLFKIIRLRLFFDRILQIKSVDRGLTYFFNFLIFGGLIVGMFYFLFSPGVEMVKNVYGKYNGEGYVDTYALVSDSDYDETVGYRYYEDNYFLALAYKDQDGKPIYLTKEVTRHTYNTYKDADLPIRYSKENPYKTYTQDTNGKDVWNILLSKTLLLYYLAVLIIALLIFTVYLLYKRKKKGYY</sequence>
<dbReference type="EMBL" id="LS483476">
    <property type="protein sequence ID" value="SQI63133.1"/>
    <property type="molecule type" value="Genomic_DNA"/>
</dbReference>
<dbReference type="Proteomes" id="UP000249134">
    <property type="component" value="Chromosome 1"/>
</dbReference>
<dbReference type="KEGG" id="blen:NCTC4824_03933"/>
<gene>
    <name evidence="2" type="ORF">NCTC4824_03933</name>
</gene>
<name>A0A2X4WJG1_LEDLE</name>
<organism evidence="2 3">
    <name type="scientific">Lederbergia lenta</name>
    <name type="common">Bacillus lentus</name>
    <dbReference type="NCBI Taxonomy" id="1467"/>
    <lineage>
        <taxon>Bacteria</taxon>
        <taxon>Bacillati</taxon>
        <taxon>Bacillota</taxon>
        <taxon>Bacilli</taxon>
        <taxon>Bacillales</taxon>
        <taxon>Bacillaceae</taxon>
        <taxon>Lederbergia</taxon>
    </lineage>
</organism>
<dbReference type="AlphaFoldDB" id="A0A2X4WJG1"/>
<keyword evidence="1" id="KW-0472">Membrane</keyword>
<evidence type="ECO:0000313" key="2">
    <source>
        <dbReference type="EMBL" id="SQI63133.1"/>
    </source>
</evidence>
<accession>A0A2X4WJG1</accession>
<protein>
    <submittedName>
        <fullName evidence="2">Uncharacterized protein</fullName>
    </submittedName>
</protein>
<evidence type="ECO:0000313" key="3">
    <source>
        <dbReference type="Proteomes" id="UP000249134"/>
    </source>
</evidence>
<keyword evidence="3" id="KW-1185">Reference proteome</keyword>
<feature type="transmembrane region" description="Helical" evidence="1">
    <location>
        <begin position="262"/>
        <end position="282"/>
    </location>
</feature>
<reference evidence="2 3" key="1">
    <citation type="submission" date="2018-06" db="EMBL/GenBank/DDBJ databases">
        <authorList>
            <consortium name="Pathogen Informatics"/>
            <person name="Doyle S."/>
        </authorList>
    </citation>
    <scope>NUCLEOTIDE SEQUENCE [LARGE SCALE GENOMIC DNA]</scope>
    <source>
        <strain evidence="2 3">NCTC4824</strain>
    </source>
</reference>
<proteinExistence type="predicted"/>
<keyword evidence="1" id="KW-0812">Transmembrane</keyword>
<feature type="transmembrane region" description="Helical" evidence="1">
    <location>
        <begin position="90"/>
        <end position="110"/>
    </location>
</feature>
<dbReference type="RefSeq" id="WP_066143826.1">
    <property type="nucleotide sequence ID" value="NZ_CBCSGM010000004.1"/>
</dbReference>
<keyword evidence="1" id="KW-1133">Transmembrane helix</keyword>
<feature type="transmembrane region" description="Helical" evidence="1">
    <location>
        <begin position="131"/>
        <end position="153"/>
    </location>
</feature>